<feature type="compositionally biased region" description="Basic and acidic residues" evidence="12">
    <location>
        <begin position="161"/>
        <end position="172"/>
    </location>
</feature>
<dbReference type="GO" id="GO:0046354">
    <property type="term" value="P:mannan biosynthetic process"/>
    <property type="evidence" value="ECO:0007669"/>
    <property type="project" value="TreeGrafter"/>
</dbReference>
<dbReference type="InterPro" id="IPR029044">
    <property type="entry name" value="Nucleotide-diphossugar_trans"/>
</dbReference>
<dbReference type="AlphaFoldDB" id="A0A976IBY4"/>
<evidence type="ECO:0000256" key="11">
    <source>
        <dbReference type="SAM" id="Coils"/>
    </source>
</evidence>
<dbReference type="SUPFAM" id="SSF53448">
    <property type="entry name" value="Nucleotide-diphospho-sugar transferases"/>
    <property type="match status" value="1"/>
</dbReference>
<evidence type="ECO:0000313" key="15">
    <source>
        <dbReference type="EMBL" id="TDH71393.1"/>
    </source>
</evidence>
<comment type="subcellular location">
    <subcellularLocation>
        <location evidence="10">Endomembrane system</location>
        <topology evidence="10">Single-pass membrane protein</topology>
    </subcellularLocation>
    <subcellularLocation>
        <location evidence="1">Golgi apparatus membrane</location>
    </subcellularLocation>
    <subcellularLocation>
        <location evidence="2">Membrane</location>
        <topology evidence="2">Single-pass type II membrane protein</topology>
    </subcellularLocation>
</comment>
<proteinExistence type="inferred from homology"/>
<evidence type="ECO:0008006" key="17">
    <source>
        <dbReference type="Google" id="ProtNLM"/>
    </source>
</evidence>
<dbReference type="EMBL" id="SHOA02000017">
    <property type="protein sequence ID" value="TDH66478.1"/>
    <property type="molecule type" value="Genomic_DNA"/>
</dbReference>
<reference evidence="14" key="2">
    <citation type="submission" date="2021-07" db="EMBL/GenBank/DDBJ databases">
        <authorList>
            <person name="Fletcher K."/>
        </authorList>
    </citation>
    <scope>NUCLEOTIDE SEQUENCE</scope>
    <source>
        <strain evidence="14">SF5</strain>
    </source>
</reference>
<accession>A0A976IBY4</accession>
<evidence type="ECO:0000256" key="5">
    <source>
        <dbReference type="ARBA" id="ARBA00022692"/>
    </source>
</evidence>
<keyword evidence="6" id="KW-0735">Signal-anchor</keyword>
<dbReference type="RefSeq" id="XP_067815977.1">
    <property type="nucleotide sequence ID" value="XM_067963859.1"/>
</dbReference>
<keyword evidence="5 13" id="KW-0812">Transmembrane</keyword>
<keyword evidence="16" id="KW-1185">Reference proteome</keyword>
<evidence type="ECO:0000256" key="8">
    <source>
        <dbReference type="ARBA" id="ARBA00023034"/>
    </source>
</evidence>
<comment type="similarity">
    <text evidence="3">Belongs to the MNN1/MNT family.</text>
</comment>
<evidence type="ECO:0000256" key="3">
    <source>
        <dbReference type="ARBA" id="ARBA00009105"/>
    </source>
</evidence>
<evidence type="ECO:0000313" key="16">
    <source>
        <dbReference type="Proteomes" id="UP000294530"/>
    </source>
</evidence>
<evidence type="ECO:0000256" key="9">
    <source>
        <dbReference type="ARBA" id="ARBA00023136"/>
    </source>
</evidence>
<evidence type="ECO:0000256" key="2">
    <source>
        <dbReference type="ARBA" id="ARBA00004606"/>
    </source>
</evidence>
<dbReference type="PANTHER" id="PTHR31646:SF1">
    <property type="entry name" value="ALPHA-1,2-MANNOSYLTRANSFERASE MNN2"/>
    <property type="match status" value="1"/>
</dbReference>
<dbReference type="Gene3D" id="3.90.550.10">
    <property type="entry name" value="Spore Coat Polysaccharide Biosynthesis Protein SpsA, Chain A"/>
    <property type="match status" value="1"/>
</dbReference>
<dbReference type="EMBL" id="SHOA02000004">
    <property type="protein sequence ID" value="TDH71393.1"/>
    <property type="molecule type" value="Genomic_DNA"/>
</dbReference>
<dbReference type="KEGG" id="blac:94349530"/>
<keyword evidence="8" id="KW-0333">Golgi apparatus</keyword>
<evidence type="ECO:0000256" key="10">
    <source>
        <dbReference type="ARBA" id="ARBA00037847"/>
    </source>
</evidence>
<feature type="transmembrane region" description="Helical" evidence="13">
    <location>
        <begin position="42"/>
        <end position="63"/>
    </location>
</feature>
<keyword evidence="9 13" id="KW-0472">Membrane</keyword>
<evidence type="ECO:0000256" key="4">
    <source>
        <dbReference type="ARBA" id="ARBA00022679"/>
    </source>
</evidence>
<feature type="compositionally biased region" description="Polar residues" evidence="12">
    <location>
        <begin position="148"/>
        <end position="159"/>
    </location>
</feature>
<dbReference type="Pfam" id="PF11051">
    <property type="entry name" value="Mannosyl_trans3"/>
    <property type="match status" value="1"/>
</dbReference>
<evidence type="ECO:0000256" key="6">
    <source>
        <dbReference type="ARBA" id="ARBA00022968"/>
    </source>
</evidence>
<dbReference type="GO" id="GO:0000139">
    <property type="term" value="C:Golgi membrane"/>
    <property type="evidence" value="ECO:0007669"/>
    <property type="project" value="UniProtKB-SubCell"/>
</dbReference>
<protein>
    <recommendedName>
        <fullName evidence="17">Nucleotide-diphospho-sugar transferase</fullName>
    </recommendedName>
</protein>
<keyword evidence="7 13" id="KW-1133">Transmembrane helix</keyword>
<sequence length="747" mass="84640">MRRHGSLLSDINAENFTLKTEDDAIIANNAGALSHWYTRWWLLLYVVLGSYAAFAIVSSTWLIRSSVQPHGQESYDQVANTDVIQVGTELRARMNSLRDLEKGQRADTEEGADLVFDNTKMPMPLEGSTTVITDSLDAQEILSDDNVSDTSDATESIGSLSDERQPPERHSNDLFSGVLPEIKPDGLNARVHQISHNLPDDEATLRSIIHNTASDQTLWSVDAQQTELDRLEAIKREANEETKRLKRLSSAANYLIDAENERQEEVRSANLTDILSHHPRKVRSNLQCMGWRQTGGCNSYGKRERGSDLKCKQTTLSGNSGYCEIKDNDTGEFFRAMQLNCTSLRTHVTFSCNMAADIANFGMSAQLIYEEAQQQNESNPSKLVGSSGHGNGIVIVVYPRLLPSVYASISALRSYNCNVPIELWMTHAEAVRYPKLKPTLEKYQQQIANVTVETITDIAIAGFASKIYAIRHSKFENVLFLDADSVPVRDPTFLFESQEFQEHGAVFWPDFWHPDCTIFNIQRESLLWQLVNLPFVDMFEQESGQILLNRRRAVFALEVLEFFSSHRPNYFDKLMLAHGDKDLFRLAWMKAQTSFYMMPFPPGIAGGERGSDKKRFCGMTMVQFDFDGNILFMHRNMRKLNGKDDLKFWTHVQMLKWEQDSEGEGESVSGNASRTAVQRMISYDDIKQKYRIGGLDVGPLFKDFPTCFSAKASVVDNFKVVRVEDFPFAMLEQQLIDYAREGSLMIS</sequence>
<evidence type="ECO:0000256" key="13">
    <source>
        <dbReference type="SAM" id="Phobius"/>
    </source>
</evidence>
<evidence type="ECO:0000313" key="14">
    <source>
        <dbReference type="EMBL" id="TDH66478.1"/>
    </source>
</evidence>
<evidence type="ECO:0000256" key="12">
    <source>
        <dbReference type="SAM" id="MobiDB-lite"/>
    </source>
</evidence>
<reference evidence="14 16" key="1">
    <citation type="journal article" date="2021" name="Genome Biol.">
        <title>AFLAP: assembly-free linkage analysis pipeline using k-mers from genome sequencing data.</title>
        <authorList>
            <person name="Fletcher K."/>
            <person name="Zhang L."/>
            <person name="Gil J."/>
            <person name="Han R."/>
            <person name="Cavanaugh K."/>
            <person name="Michelmore R."/>
        </authorList>
    </citation>
    <scope>NUCLEOTIDE SEQUENCE [LARGE SCALE GENOMIC DNA]</scope>
    <source>
        <strain evidence="14 16">SF5</strain>
    </source>
</reference>
<keyword evidence="4" id="KW-0808">Transferase</keyword>
<organism evidence="14 16">
    <name type="scientific">Bremia lactucae</name>
    <name type="common">Lettuce downy mildew</name>
    <dbReference type="NCBI Taxonomy" id="4779"/>
    <lineage>
        <taxon>Eukaryota</taxon>
        <taxon>Sar</taxon>
        <taxon>Stramenopiles</taxon>
        <taxon>Oomycota</taxon>
        <taxon>Peronosporomycetes</taxon>
        <taxon>Peronosporales</taxon>
        <taxon>Peronosporaceae</taxon>
        <taxon>Bremia</taxon>
    </lineage>
</organism>
<evidence type="ECO:0000256" key="1">
    <source>
        <dbReference type="ARBA" id="ARBA00004394"/>
    </source>
</evidence>
<dbReference type="GeneID" id="94349530"/>
<gene>
    <name evidence="14" type="ORF">CCR75_005784</name>
    <name evidence="15" type="ORF">CCR75_007353</name>
</gene>
<dbReference type="Proteomes" id="UP000294530">
    <property type="component" value="Unassembled WGS sequence"/>
</dbReference>
<keyword evidence="11" id="KW-0175">Coiled coil</keyword>
<comment type="caution">
    <text evidence="14">The sequence shown here is derived from an EMBL/GenBank/DDBJ whole genome shotgun (WGS) entry which is preliminary data.</text>
</comment>
<dbReference type="OrthoDB" id="430354at2759"/>
<feature type="region of interest" description="Disordered" evidence="12">
    <location>
        <begin position="142"/>
        <end position="175"/>
    </location>
</feature>
<dbReference type="GO" id="GO:0000026">
    <property type="term" value="F:alpha-1,2-mannosyltransferase activity"/>
    <property type="evidence" value="ECO:0007669"/>
    <property type="project" value="TreeGrafter"/>
</dbReference>
<dbReference type="InterPro" id="IPR022751">
    <property type="entry name" value="Alpha_mannosyltransferase"/>
</dbReference>
<name>A0A976IBY4_BRELC</name>
<evidence type="ECO:0000256" key="7">
    <source>
        <dbReference type="ARBA" id="ARBA00022989"/>
    </source>
</evidence>
<feature type="coiled-coil region" evidence="11">
    <location>
        <begin position="221"/>
        <end position="251"/>
    </location>
</feature>
<dbReference type="PANTHER" id="PTHR31646">
    <property type="entry name" value="ALPHA-1,2-MANNOSYLTRANSFERASE MNN2"/>
    <property type="match status" value="1"/>
</dbReference>